<comment type="caution">
    <text evidence="1">The sequence shown here is derived from an EMBL/GenBank/DDBJ whole genome shotgun (WGS) entry which is preliminary data.</text>
</comment>
<dbReference type="InterPro" id="IPR036657">
    <property type="entry name" value="Tfx_DNA-bd_sf_arc"/>
</dbReference>
<sequence length="69" mass="7983">MPRITIEFSDQLDDILKDLAKEGNTTKVEVIRRALALYNYVNKEVKHKDLKLAVTNDDDQLLKEIVLDL</sequence>
<evidence type="ECO:0000313" key="2">
    <source>
        <dbReference type="Proteomes" id="UP000019141"/>
    </source>
</evidence>
<name>W4LQD1_ENTF1</name>
<proteinExistence type="predicted"/>
<dbReference type="GO" id="GO:0003677">
    <property type="term" value="F:DNA binding"/>
    <property type="evidence" value="ECO:0007669"/>
    <property type="project" value="InterPro"/>
</dbReference>
<dbReference type="AlphaFoldDB" id="W4LQD1"/>
<organism evidence="1 2">
    <name type="scientific">Entotheonella factor</name>
    <dbReference type="NCBI Taxonomy" id="1429438"/>
    <lineage>
        <taxon>Bacteria</taxon>
        <taxon>Pseudomonadati</taxon>
        <taxon>Nitrospinota/Tectimicrobiota group</taxon>
        <taxon>Candidatus Tectimicrobiota</taxon>
        <taxon>Candidatus Entotheonellia</taxon>
        <taxon>Candidatus Entotheonellales</taxon>
        <taxon>Candidatus Entotheonellaceae</taxon>
        <taxon>Candidatus Entotheonella</taxon>
    </lineage>
</organism>
<evidence type="ECO:0000313" key="1">
    <source>
        <dbReference type="EMBL" id="ETW99930.1"/>
    </source>
</evidence>
<dbReference type="CDD" id="cd22235">
    <property type="entry name" value="RHH_CopG_archaea"/>
    <property type="match status" value="1"/>
</dbReference>
<accession>W4LQD1</accession>
<dbReference type="EMBL" id="AZHW01000392">
    <property type="protein sequence ID" value="ETW99930.1"/>
    <property type="molecule type" value="Genomic_DNA"/>
</dbReference>
<keyword evidence="2" id="KW-1185">Reference proteome</keyword>
<dbReference type="SUPFAM" id="SSF89915">
    <property type="entry name" value="DNA-binding protein Tfx"/>
    <property type="match status" value="1"/>
</dbReference>
<reference evidence="1 2" key="1">
    <citation type="journal article" date="2014" name="Nature">
        <title>An environmental bacterial taxon with a large and distinct metabolic repertoire.</title>
        <authorList>
            <person name="Wilson M.C."/>
            <person name="Mori T."/>
            <person name="Ruckert C."/>
            <person name="Uria A.R."/>
            <person name="Helf M.J."/>
            <person name="Takada K."/>
            <person name="Gernert C."/>
            <person name="Steffens U.A."/>
            <person name="Heycke N."/>
            <person name="Schmitt S."/>
            <person name="Rinke C."/>
            <person name="Helfrich E.J."/>
            <person name="Brachmann A.O."/>
            <person name="Gurgui C."/>
            <person name="Wakimoto T."/>
            <person name="Kracht M."/>
            <person name="Crusemann M."/>
            <person name="Hentschel U."/>
            <person name="Abe I."/>
            <person name="Matsunaga S."/>
            <person name="Kalinowski J."/>
            <person name="Takeyama H."/>
            <person name="Piel J."/>
        </authorList>
    </citation>
    <scope>NUCLEOTIDE SEQUENCE [LARGE SCALE GENOMIC DNA]</scope>
    <source>
        <strain evidence="2">TSY1</strain>
    </source>
</reference>
<dbReference type="GO" id="GO:0006355">
    <property type="term" value="P:regulation of DNA-templated transcription"/>
    <property type="evidence" value="ECO:0007669"/>
    <property type="project" value="InterPro"/>
</dbReference>
<dbReference type="HOGENOM" id="CLU_2768143_0_0_7"/>
<gene>
    <name evidence="1" type="ORF">ETSY1_13160</name>
</gene>
<protein>
    <submittedName>
        <fullName evidence="1">Uncharacterized protein</fullName>
    </submittedName>
</protein>
<dbReference type="Proteomes" id="UP000019141">
    <property type="component" value="Unassembled WGS sequence"/>
</dbReference>